<keyword evidence="2" id="KW-0418">Kinase</keyword>
<dbReference type="InterPro" id="IPR051678">
    <property type="entry name" value="AGP_Transferase"/>
</dbReference>
<dbReference type="GO" id="GO:0016301">
    <property type="term" value="F:kinase activity"/>
    <property type="evidence" value="ECO:0007669"/>
    <property type="project" value="UniProtKB-KW"/>
</dbReference>
<protein>
    <submittedName>
        <fullName evidence="2">Ser/Thr protein kinase RdoA involved in Cpx stress response, MazF antagonist</fullName>
    </submittedName>
</protein>
<dbReference type="PANTHER" id="PTHR21310">
    <property type="entry name" value="AMINOGLYCOSIDE PHOSPHOTRANSFERASE-RELATED-RELATED"/>
    <property type="match status" value="1"/>
</dbReference>
<evidence type="ECO:0000313" key="2">
    <source>
        <dbReference type="EMBL" id="SDT39046.1"/>
    </source>
</evidence>
<dbReference type="STRING" id="630515.SAMN04489812_5562"/>
<dbReference type="AlphaFoldDB" id="A0A1H2A0M9"/>
<reference evidence="2 3" key="1">
    <citation type="submission" date="2016-10" db="EMBL/GenBank/DDBJ databases">
        <authorList>
            <person name="de Groot N.N."/>
        </authorList>
    </citation>
    <scope>NUCLEOTIDE SEQUENCE [LARGE SCALE GENOMIC DNA]</scope>
    <source>
        <strain evidence="2 3">DSM 21800</strain>
    </source>
</reference>
<dbReference type="Proteomes" id="UP000199103">
    <property type="component" value="Chromosome I"/>
</dbReference>
<organism evidence="2 3">
    <name type="scientific">Microlunatus soli</name>
    <dbReference type="NCBI Taxonomy" id="630515"/>
    <lineage>
        <taxon>Bacteria</taxon>
        <taxon>Bacillati</taxon>
        <taxon>Actinomycetota</taxon>
        <taxon>Actinomycetes</taxon>
        <taxon>Propionibacteriales</taxon>
        <taxon>Propionibacteriaceae</taxon>
        <taxon>Microlunatus</taxon>
    </lineage>
</organism>
<dbReference type="RefSeq" id="WP_157683761.1">
    <property type="nucleotide sequence ID" value="NZ_LT629772.1"/>
</dbReference>
<keyword evidence="3" id="KW-1185">Reference proteome</keyword>
<gene>
    <name evidence="2" type="ORF">SAMN04489812_5562</name>
</gene>
<proteinExistence type="predicted"/>
<dbReference type="Pfam" id="PF01636">
    <property type="entry name" value="APH"/>
    <property type="match status" value="1"/>
</dbReference>
<evidence type="ECO:0000259" key="1">
    <source>
        <dbReference type="Pfam" id="PF01636"/>
    </source>
</evidence>
<dbReference type="PANTHER" id="PTHR21310:SF15">
    <property type="entry name" value="AMINOGLYCOSIDE PHOSPHOTRANSFERASE DOMAIN-CONTAINING PROTEIN"/>
    <property type="match status" value="1"/>
</dbReference>
<dbReference type="SUPFAM" id="SSF56112">
    <property type="entry name" value="Protein kinase-like (PK-like)"/>
    <property type="match status" value="1"/>
</dbReference>
<dbReference type="Gene3D" id="3.90.1200.10">
    <property type="match status" value="1"/>
</dbReference>
<keyword evidence="2" id="KW-0808">Transferase</keyword>
<dbReference type="EMBL" id="LT629772">
    <property type="protein sequence ID" value="SDT39046.1"/>
    <property type="molecule type" value="Genomic_DNA"/>
</dbReference>
<dbReference type="OrthoDB" id="3812556at2"/>
<dbReference type="InterPro" id="IPR011009">
    <property type="entry name" value="Kinase-like_dom_sf"/>
</dbReference>
<accession>A0A1H2A0M9</accession>
<name>A0A1H2A0M9_9ACTN</name>
<sequence length="317" mass="34933">MGSTSGWPNSYVRGLHAGVSTPIDILDRLTRWATGRRLDEVQRIVDGYENEVYRVRTTGERDVLIRIKRFGGDLDESLREARAIEQARSVGMPAPELLLVDTVVIDGTAFPVMVQRAVPGRALVEVYDGLGQHQRHRVLVQIGRMIADLTGIAVDGDWTARTASEVAKRRAERDLVITAGFSDHEFDELMAALDRYPDRFPCPDPVLCHGDLSPKHIFVDDELRVTGVIDFGDTHAGSPVDDLAVLRVRGPALSLDSLLSGYRRTDIAGFRQRLDLHTLLIALGSLAIGVDENDAGCVRRVSLLIRKILAALHDDGC</sequence>
<evidence type="ECO:0000313" key="3">
    <source>
        <dbReference type="Proteomes" id="UP000199103"/>
    </source>
</evidence>
<dbReference type="InterPro" id="IPR002575">
    <property type="entry name" value="Aminoglycoside_PTrfase"/>
</dbReference>
<feature type="domain" description="Aminoglycoside phosphotransferase" evidence="1">
    <location>
        <begin position="41"/>
        <end position="267"/>
    </location>
</feature>